<evidence type="ECO:0000256" key="5">
    <source>
        <dbReference type="ARBA" id="ARBA00023002"/>
    </source>
</evidence>
<dbReference type="SUPFAM" id="SSF56645">
    <property type="entry name" value="Acyl-CoA dehydrogenase NM domain-like"/>
    <property type="match status" value="1"/>
</dbReference>
<dbReference type="Gene3D" id="1.20.140.10">
    <property type="entry name" value="Butyryl-CoA Dehydrogenase, subunit A, domain 3"/>
    <property type="match status" value="1"/>
</dbReference>
<evidence type="ECO:0000313" key="8">
    <source>
        <dbReference type="EMBL" id="MBW5425217.1"/>
    </source>
</evidence>
<dbReference type="SUPFAM" id="SSF47203">
    <property type="entry name" value="Acyl-CoA dehydrogenase C-terminal domain-like"/>
    <property type="match status" value="1"/>
</dbReference>
<dbReference type="Gene3D" id="1.10.540.10">
    <property type="entry name" value="Acyl-CoA dehydrogenase/oxidase, N-terminal domain"/>
    <property type="match status" value="1"/>
</dbReference>
<dbReference type="EMBL" id="WMBF01000461">
    <property type="protein sequence ID" value="MBW5425217.1"/>
    <property type="molecule type" value="Genomic_DNA"/>
</dbReference>
<accession>A0ABS6YXE3</accession>
<evidence type="ECO:0000259" key="6">
    <source>
        <dbReference type="Pfam" id="PF00441"/>
    </source>
</evidence>
<feature type="domain" description="Acyl-CoA dehydrogenase/oxidase C-terminal" evidence="6">
    <location>
        <begin position="235"/>
        <end position="363"/>
    </location>
</feature>
<evidence type="ECO:0000256" key="2">
    <source>
        <dbReference type="ARBA" id="ARBA00009347"/>
    </source>
</evidence>
<evidence type="ECO:0000259" key="7">
    <source>
        <dbReference type="Pfam" id="PF02771"/>
    </source>
</evidence>
<comment type="caution">
    <text evidence="8">The sequence shown here is derived from an EMBL/GenBank/DDBJ whole genome shotgun (WGS) entry which is preliminary data.</text>
</comment>
<dbReference type="InterPro" id="IPR036250">
    <property type="entry name" value="AcylCo_DH-like_C"/>
</dbReference>
<dbReference type="Pfam" id="PF00441">
    <property type="entry name" value="Acyl-CoA_dh_1"/>
    <property type="match status" value="1"/>
</dbReference>
<comment type="cofactor">
    <cofactor evidence="1">
        <name>FAD</name>
        <dbReference type="ChEBI" id="CHEBI:57692"/>
    </cofactor>
</comment>
<dbReference type="InterPro" id="IPR009075">
    <property type="entry name" value="AcylCo_DH/oxidase_C"/>
</dbReference>
<proteinExistence type="inferred from homology"/>
<evidence type="ECO:0000313" key="9">
    <source>
        <dbReference type="Proteomes" id="UP001197114"/>
    </source>
</evidence>
<dbReference type="PANTHER" id="PTHR43884">
    <property type="entry name" value="ACYL-COA DEHYDROGENASE"/>
    <property type="match status" value="1"/>
</dbReference>
<reference evidence="8 9" key="1">
    <citation type="submission" date="2019-11" db="EMBL/GenBank/DDBJ databases">
        <authorList>
            <person name="Ay H."/>
        </authorList>
    </citation>
    <scope>NUCLEOTIDE SEQUENCE [LARGE SCALE GENOMIC DNA]</scope>
    <source>
        <strain evidence="8 9">BG9H</strain>
    </source>
</reference>
<dbReference type="Gene3D" id="2.40.110.10">
    <property type="entry name" value="Butyryl-CoA Dehydrogenase, subunit A, domain 2"/>
    <property type="match status" value="1"/>
</dbReference>
<comment type="similarity">
    <text evidence="2">Belongs to the acyl-CoA dehydrogenase family.</text>
</comment>
<organism evidence="8 9">
    <name type="scientific">Streptomyces anatolicus</name>
    <dbReference type="NCBI Taxonomy" id="2675858"/>
    <lineage>
        <taxon>Bacteria</taxon>
        <taxon>Bacillati</taxon>
        <taxon>Actinomycetota</taxon>
        <taxon>Actinomycetes</taxon>
        <taxon>Kitasatosporales</taxon>
        <taxon>Streptomycetaceae</taxon>
        <taxon>Streptomyces</taxon>
    </lineage>
</organism>
<keyword evidence="5" id="KW-0560">Oxidoreductase</keyword>
<dbReference type="InterPro" id="IPR046373">
    <property type="entry name" value="Acyl-CoA_Oxase/DH_mid-dom_sf"/>
</dbReference>
<gene>
    <name evidence="8" type="ORF">GKQ77_27270</name>
</gene>
<evidence type="ECO:0000256" key="4">
    <source>
        <dbReference type="ARBA" id="ARBA00022827"/>
    </source>
</evidence>
<sequence length="377" mass="39961">MDFTFTEEQQAVVEAAKALFAGVAPDQVPSPALTPGAVAEDFDRALWSRLARADLLGLLIDAEHGGVGLDPIALCLVLRESAKVLARVPLLESSAAAWAVQAHGGDELRERVLPRAARGELVLTVAANGRMGHDPAELAITAQRDGDGWLLDGLQTAVPWAHNADLVVLPAHTPEGRTVLALVPPVQEGLTLAEQYSTSGERLGELRLEAARVAEADVIEADGAWDGLRDLLATGTCALALGLGEGVLRMTGEYTSKREQFGHPVATFQAVAVQAADRYIDLRAMEVTLWQAAWRISTVADSALPVAGDVAVAKIWASDGVRRVVQTAQHLHGGFGADTDYPLHRYHAWAKQLELSLGPAAAHEEALGDLLAAHSLS</sequence>
<keyword evidence="3" id="KW-0285">Flavoprotein</keyword>
<dbReference type="Pfam" id="PF02771">
    <property type="entry name" value="Acyl-CoA_dh_N"/>
    <property type="match status" value="1"/>
</dbReference>
<keyword evidence="9" id="KW-1185">Reference proteome</keyword>
<dbReference type="Proteomes" id="UP001197114">
    <property type="component" value="Unassembled WGS sequence"/>
</dbReference>
<dbReference type="InterPro" id="IPR013786">
    <property type="entry name" value="AcylCoA_DH/ox_N"/>
</dbReference>
<dbReference type="InterPro" id="IPR009100">
    <property type="entry name" value="AcylCoA_DH/oxidase_NM_dom_sf"/>
</dbReference>
<dbReference type="RefSeq" id="WP_219691607.1">
    <property type="nucleotide sequence ID" value="NZ_WMBF01000461.1"/>
</dbReference>
<protein>
    <submittedName>
        <fullName evidence="8">Acyl-CoA dehydrogenase</fullName>
    </submittedName>
</protein>
<name>A0ABS6YXE3_9ACTN</name>
<evidence type="ECO:0000256" key="1">
    <source>
        <dbReference type="ARBA" id="ARBA00001974"/>
    </source>
</evidence>
<keyword evidence="4" id="KW-0274">FAD</keyword>
<feature type="domain" description="Acyl-CoA dehydrogenase/oxidase N-terminal" evidence="7">
    <location>
        <begin position="6"/>
        <end position="120"/>
    </location>
</feature>
<dbReference type="InterPro" id="IPR037069">
    <property type="entry name" value="AcylCoA_DH/ox_N_sf"/>
</dbReference>
<evidence type="ECO:0000256" key="3">
    <source>
        <dbReference type="ARBA" id="ARBA00022630"/>
    </source>
</evidence>
<dbReference type="PANTHER" id="PTHR43884:SF20">
    <property type="entry name" value="ACYL-COA DEHYDROGENASE FADE28"/>
    <property type="match status" value="1"/>
</dbReference>